<organism evidence="1 2">
    <name type="scientific">Bradyrhizobium icense</name>
    <dbReference type="NCBI Taxonomy" id="1274631"/>
    <lineage>
        <taxon>Bacteria</taxon>
        <taxon>Pseudomonadati</taxon>
        <taxon>Pseudomonadota</taxon>
        <taxon>Alphaproteobacteria</taxon>
        <taxon>Hyphomicrobiales</taxon>
        <taxon>Nitrobacteraceae</taxon>
        <taxon>Bradyrhizobium</taxon>
    </lineage>
</organism>
<dbReference type="Proteomes" id="UP000092839">
    <property type="component" value="Chromosome"/>
</dbReference>
<dbReference type="InterPro" id="IPR023606">
    <property type="entry name" value="CoA-Trfase_III_dom_1_sf"/>
</dbReference>
<dbReference type="EMBL" id="CP016428">
    <property type="protein sequence ID" value="ANW02993.1"/>
    <property type="molecule type" value="Genomic_DNA"/>
</dbReference>
<evidence type="ECO:0000313" key="1">
    <source>
        <dbReference type="EMBL" id="ANW02993.1"/>
    </source>
</evidence>
<keyword evidence="2" id="KW-1185">Reference proteome</keyword>
<name>A0A1B1UJY5_9BRAD</name>
<dbReference type="RefSeq" id="WP_065730187.1">
    <property type="nucleotide sequence ID" value="NZ_CP016428.1"/>
</dbReference>
<protein>
    <submittedName>
        <fullName evidence="1">Uncharacterized protein</fullName>
    </submittedName>
</protein>
<evidence type="ECO:0000313" key="2">
    <source>
        <dbReference type="Proteomes" id="UP000092839"/>
    </source>
</evidence>
<dbReference type="SUPFAM" id="SSF89796">
    <property type="entry name" value="CoA-transferase family III (CaiB/BaiF)"/>
    <property type="match status" value="1"/>
</dbReference>
<dbReference type="KEGG" id="bic:LMTR13_25390"/>
<sequence length="137" mass="14834">MPKEDRASFLARAIGMASAEEWLSRFDAADVGAAICERMAAIRSAHSRPADVAAGPDQRSCSFSIFHAHPSGHTVTLIDSYAIRMVIAKVYALSLAEKHGASTRQILLWLLYAEAEIDALLAAGAISESWSREYLPS</sequence>
<gene>
    <name evidence="1" type="ORF">LMTR13_25390</name>
</gene>
<dbReference type="STRING" id="1274631.LMTR13_25390"/>
<reference evidence="1 2" key="1">
    <citation type="submission" date="2016-07" db="EMBL/GenBank/DDBJ databases">
        <title>Complete genome sequence of Bradyrhizobium icense LMTR 13T, a potential inoculant strain isolated from lima bean (Phaseolus lunatus) in Peru.</title>
        <authorList>
            <person name="Ormeno-Orrillo E."/>
            <person name="Duran D."/>
            <person name="Rogel M.A."/>
            <person name="Rey L."/>
            <person name="Imperial J."/>
            <person name="Ruiz-Argueso T."/>
            <person name="Martinez-Romero E."/>
        </authorList>
    </citation>
    <scope>NUCLEOTIDE SEQUENCE [LARGE SCALE GENOMIC DNA]</scope>
    <source>
        <strain evidence="1 2">LMTR 13</strain>
    </source>
</reference>
<proteinExistence type="predicted"/>
<dbReference type="AlphaFoldDB" id="A0A1B1UJY5"/>
<accession>A0A1B1UJY5</accession>